<dbReference type="OrthoDB" id="2751008at2"/>
<feature type="domain" description="Deoxyribonuclease NucA/NucB" evidence="2">
    <location>
        <begin position="584"/>
        <end position="648"/>
    </location>
</feature>
<evidence type="ECO:0000259" key="2">
    <source>
        <dbReference type="Pfam" id="PF14040"/>
    </source>
</evidence>
<organism evidence="3 4">
    <name type="scientific">Nocardioides albidus</name>
    <dbReference type="NCBI Taxonomy" id="1517589"/>
    <lineage>
        <taxon>Bacteria</taxon>
        <taxon>Bacillati</taxon>
        <taxon>Actinomycetota</taxon>
        <taxon>Actinomycetes</taxon>
        <taxon>Propionibacteriales</taxon>
        <taxon>Nocardioidaceae</taxon>
        <taxon>Nocardioides</taxon>
    </lineage>
</organism>
<protein>
    <recommendedName>
        <fullName evidence="2">Deoxyribonuclease NucA/NucB domain-containing protein</fullName>
    </recommendedName>
</protein>
<dbReference type="Proteomes" id="UP000313231">
    <property type="component" value="Unassembled WGS sequence"/>
</dbReference>
<sequence length="652" mass="69018">MSPPGGGANYAVAAAGPVTITPGGSTYTTSPQPTFTASGGPELHFSLRLGAAHPFFPPGWLPEIWNAKVSTASTGGVGSVTPPAGLLEPGKQYTIIAADFIAGSVSPFGTYRSFYADLTGAVVTTSPCTAPCVPYPQAVPLLDNDYPGSSNTGRFSVAPVGNADDVGDVLLSVRITPRSADPTTGSSAGKVKLYDPRYPEVQAPILTGTFPTGTGSATTTVTMALGAQDAVGIAVRNISGSVRVEVTAIGWYPWESAEDAADELAEEEAEPTDAEIEEFEALEEEESIPSPVLTPAEEADLQATNPGLGEASPTGESCEEPTGDAYTCMGIDPTPPTSGQSGSTEPRVTERGVPITGIDCSAYAYLTWTTKRKTTCNKISGFVKEIDLKTKQVIGQIDFTVDTLILTSARSLRIEVYRTFRYVPGSAQGTMMGGQTLHGAALCSSNCTADTTTDNMRAGDLGPLHPEADMSFVRRGTVAVGAQASVLMTLAIFKPGRFGPNSLRQDVPRIRCDYKAYIGGAGCVFVDAQPTLKQFLSSPTTPDIVAHIKRAQSSLNRHWGRRTDGTALNRMYDIPAKKLNRKAAKNQCRIKGIVNSCDEYSYASTYQGCAIVTCDVAGVPRTQNSLQGTQLQKFYRANRLLDDDPFWVKVLP</sequence>
<dbReference type="AlphaFoldDB" id="A0A5C4VSJ1"/>
<evidence type="ECO:0000256" key="1">
    <source>
        <dbReference type="SAM" id="MobiDB-lite"/>
    </source>
</evidence>
<accession>A0A5C4VSJ1</accession>
<proteinExistence type="predicted"/>
<evidence type="ECO:0000313" key="4">
    <source>
        <dbReference type="Proteomes" id="UP000313231"/>
    </source>
</evidence>
<dbReference type="InterPro" id="IPR029476">
    <property type="entry name" value="DNase_NucA_NucB"/>
</dbReference>
<name>A0A5C4VSJ1_9ACTN</name>
<dbReference type="EMBL" id="VDMP01000025">
    <property type="protein sequence ID" value="TNM38309.1"/>
    <property type="molecule type" value="Genomic_DNA"/>
</dbReference>
<gene>
    <name evidence="3" type="ORF">FHP29_13615</name>
</gene>
<comment type="caution">
    <text evidence="3">The sequence shown here is derived from an EMBL/GenBank/DDBJ whole genome shotgun (WGS) entry which is preliminary data.</text>
</comment>
<dbReference type="RefSeq" id="WP_139623423.1">
    <property type="nucleotide sequence ID" value="NZ_VDMP01000025.1"/>
</dbReference>
<dbReference type="Pfam" id="PF14040">
    <property type="entry name" value="DNase_NucA_NucB"/>
    <property type="match status" value="1"/>
</dbReference>
<feature type="compositionally biased region" description="Polar residues" evidence="1">
    <location>
        <begin position="337"/>
        <end position="346"/>
    </location>
</feature>
<keyword evidence="4" id="KW-1185">Reference proteome</keyword>
<feature type="region of interest" description="Disordered" evidence="1">
    <location>
        <begin position="303"/>
        <end position="350"/>
    </location>
</feature>
<reference evidence="3 4" key="1">
    <citation type="journal article" date="2016" name="Int. J. Syst. Evol. Microbiol.">
        <title>Nocardioides albidus sp. nov., an actinobacterium isolated from garden soil.</title>
        <authorList>
            <person name="Singh H."/>
            <person name="Du J."/>
            <person name="Trinh H."/>
            <person name="Won K."/>
            <person name="Yang J.E."/>
            <person name="Yin C."/>
            <person name="Kook M."/>
            <person name="Yi T.H."/>
        </authorList>
    </citation>
    <scope>NUCLEOTIDE SEQUENCE [LARGE SCALE GENOMIC DNA]</scope>
    <source>
        <strain evidence="3 4">CCTCC AB 2015297</strain>
    </source>
</reference>
<evidence type="ECO:0000313" key="3">
    <source>
        <dbReference type="EMBL" id="TNM38309.1"/>
    </source>
</evidence>